<feature type="transmembrane region" description="Helical" evidence="6">
    <location>
        <begin position="300"/>
        <end position="322"/>
    </location>
</feature>
<keyword evidence="4 6" id="KW-1133">Transmembrane helix</keyword>
<feature type="transmembrane region" description="Helical" evidence="6">
    <location>
        <begin position="401"/>
        <end position="419"/>
    </location>
</feature>
<feature type="transmembrane region" description="Helical" evidence="6">
    <location>
        <begin position="85"/>
        <end position="106"/>
    </location>
</feature>
<organism evidence="8 9">
    <name type="scientific">Leucobacter chromiireducens subsp. solipictus</name>
    <dbReference type="NCBI Taxonomy" id="398235"/>
    <lineage>
        <taxon>Bacteria</taxon>
        <taxon>Bacillati</taxon>
        <taxon>Actinomycetota</taxon>
        <taxon>Actinomycetes</taxon>
        <taxon>Micrococcales</taxon>
        <taxon>Microbacteriaceae</taxon>
        <taxon>Leucobacter</taxon>
    </lineage>
</organism>
<feature type="transmembrane region" description="Helical" evidence="6">
    <location>
        <begin position="228"/>
        <end position="249"/>
    </location>
</feature>
<dbReference type="EMBL" id="QYAC01000008">
    <property type="protein sequence ID" value="MBL3680413.1"/>
    <property type="molecule type" value="Genomic_DNA"/>
</dbReference>
<keyword evidence="9" id="KW-1185">Reference proteome</keyword>
<gene>
    <name evidence="8" type="ORF">D3230_14105</name>
</gene>
<sequence>MPRSLRVLAPALLLAATIAALFLGLAIGGAANPRALADPGTFVRIAVPLTRTLVNVAMAGLIGSVVMAIWALASDRAEARTALDVAAGSAAMLTVASAATLLVTYVDLSGLPFSGDAAFGAGLAQFVTEIELGRLWLIELLLAAATTVMAFAIRDRRLTLLVLLAALTTTLPLALQGHAAGSSNHSQAVNSLLVHLIGAAVWLGGLLTLVFLARVVDRQRLSVLTARYSTLALFAFVGVAASGVVSGWMRVGNLDALFGTGYGQLLMWKTGALLALGVFGAVQRTRLIPRIADSVSGQRAFIWFVLAELAVMGLASGIAGALGRTATPVSFEPARDQGGDISPAEWLTGDPLPPELTPMSYLTEWKFDLAWVLVSVFGLALYLAGVIRLKRRGDSWPIGRTIAWALGLIGLFYTTNGALNAYEQYLFSVHMLAHMMLTMLIPLLLVLGAPMTLALRTIEKRTDGSWGGREWIMWAIQTPYSKVITHPAVAAVVFAGSLWVFYFTPIARWAASEHLGHQWMIIHFLIAGYLFSLSMIGVDPVPYRFPYPLRLVTLFATMASHAFFGVTIMTGDGLMLADWYGAMGRTWGATPIEDQAAGGGIAWGIGELPTLALALVVAVQWSRSDTKEQKRKDRAADRSGEAELHAYNEMLAAQAERDAKVKR</sequence>
<dbReference type="Proteomes" id="UP001645859">
    <property type="component" value="Unassembled WGS sequence"/>
</dbReference>
<feature type="transmembrane region" description="Helical" evidence="6">
    <location>
        <begin position="192"/>
        <end position="216"/>
    </location>
</feature>
<proteinExistence type="predicted"/>
<dbReference type="Pfam" id="PF05425">
    <property type="entry name" value="CopD"/>
    <property type="match status" value="1"/>
</dbReference>
<comment type="caution">
    <text evidence="8">The sequence shown here is derived from an EMBL/GenBank/DDBJ whole genome shotgun (WGS) entry which is preliminary data.</text>
</comment>
<feature type="transmembrane region" description="Helical" evidence="6">
    <location>
        <begin position="601"/>
        <end position="622"/>
    </location>
</feature>
<keyword evidence="3 6" id="KW-0812">Transmembrane</keyword>
<feature type="transmembrane region" description="Helical" evidence="6">
    <location>
        <begin position="549"/>
        <end position="569"/>
    </location>
</feature>
<feature type="transmembrane region" description="Helical" evidence="6">
    <location>
        <begin position="431"/>
        <end position="455"/>
    </location>
</feature>
<reference evidence="8 9" key="1">
    <citation type="submission" date="2018-09" db="EMBL/GenBank/DDBJ databases">
        <title>Comparative genomics of Leucobacter spp.</title>
        <authorList>
            <person name="Reis A.C."/>
            <person name="Kolvenbach B.A."/>
            <person name="Corvini P.F.X."/>
            <person name="Nunes O.C."/>
        </authorList>
    </citation>
    <scope>NUCLEOTIDE SEQUENCE [LARGE SCALE GENOMIC DNA]</scope>
    <source>
        <strain evidence="8 9">TAN 31504</strain>
    </source>
</reference>
<keyword evidence="2" id="KW-1003">Cell membrane</keyword>
<dbReference type="InterPro" id="IPR019108">
    <property type="entry name" value="Caa3_assmbl_CtaG-rel"/>
</dbReference>
<dbReference type="Pfam" id="PF09678">
    <property type="entry name" value="Caa3_CtaG"/>
    <property type="match status" value="1"/>
</dbReference>
<dbReference type="PANTHER" id="PTHR34820">
    <property type="entry name" value="INNER MEMBRANE PROTEIN YEBZ"/>
    <property type="match status" value="1"/>
</dbReference>
<feature type="transmembrane region" description="Helical" evidence="6">
    <location>
        <begin position="516"/>
        <end position="537"/>
    </location>
</feature>
<feature type="transmembrane region" description="Helical" evidence="6">
    <location>
        <begin position="135"/>
        <end position="153"/>
    </location>
</feature>
<dbReference type="InterPro" id="IPR032694">
    <property type="entry name" value="CopC/D"/>
</dbReference>
<evidence type="ECO:0000256" key="1">
    <source>
        <dbReference type="ARBA" id="ARBA00004651"/>
    </source>
</evidence>
<evidence type="ECO:0000313" key="8">
    <source>
        <dbReference type="EMBL" id="MBL3680413.1"/>
    </source>
</evidence>
<evidence type="ECO:0000256" key="6">
    <source>
        <dbReference type="SAM" id="Phobius"/>
    </source>
</evidence>
<keyword evidence="5 6" id="KW-0472">Membrane</keyword>
<evidence type="ECO:0000256" key="4">
    <source>
        <dbReference type="ARBA" id="ARBA00022989"/>
    </source>
</evidence>
<feature type="transmembrane region" description="Helical" evidence="6">
    <location>
        <begin position="261"/>
        <end position="279"/>
    </location>
</feature>
<feature type="transmembrane region" description="Helical" evidence="6">
    <location>
        <begin position="160"/>
        <end position="180"/>
    </location>
</feature>
<accession>A0ABS1SIM9</accession>
<feature type="transmembrane region" description="Helical" evidence="6">
    <location>
        <begin position="483"/>
        <end position="504"/>
    </location>
</feature>
<evidence type="ECO:0000259" key="7">
    <source>
        <dbReference type="Pfam" id="PF05425"/>
    </source>
</evidence>
<evidence type="ECO:0000256" key="2">
    <source>
        <dbReference type="ARBA" id="ARBA00022475"/>
    </source>
</evidence>
<protein>
    <submittedName>
        <fullName evidence="8">Copper transporter</fullName>
    </submittedName>
</protein>
<dbReference type="InterPro" id="IPR008457">
    <property type="entry name" value="Cu-R_CopD_dom"/>
</dbReference>
<dbReference type="RefSeq" id="WP_202345691.1">
    <property type="nucleotide sequence ID" value="NZ_BAAAPI010000005.1"/>
</dbReference>
<comment type="subcellular location">
    <subcellularLocation>
        <location evidence="1">Cell membrane</location>
        <topology evidence="1">Multi-pass membrane protein</topology>
    </subcellularLocation>
</comment>
<evidence type="ECO:0000256" key="5">
    <source>
        <dbReference type="ARBA" id="ARBA00023136"/>
    </source>
</evidence>
<feature type="transmembrane region" description="Helical" evidence="6">
    <location>
        <begin position="369"/>
        <end position="389"/>
    </location>
</feature>
<name>A0ABS1SIM9_9MICO</name>
<feature type="transmembrane region" description="Helical" evidence="6">
    <location>
        <begin position="53"/>
        <end position="73"/>
    </location>
</feature>
<evidence type="ECO:0000256" key="3">
    <source>
        <dbReference type="ARBA" id="ARBA00022692"/>
    </source>
</evidence>
<feature type="domain" description="Copper resistance protein D" evidence="7">
    <location>
        <begin position="225"/>
        <end position="322"/>
    </location>
</feature>
<dbReference type="PANTHER" id="PTHR34820:SF4">
    <property type="entry name" value="INNER MEMBRANE PROTEIN YEBZ"/>
    <property type="match status" value="1"/>
</dbReference>
<evidence type="ECO:0000313" key="9">
    <source>
        <dbReference type="Proteomes" id="UP001645859"/>
    </source>
</evidence>